<dbReference type="EMBL" id="JBHVBU010000058">
    <property type="protein sequence ID" value="MFE7965404.1"/>
    <property type="molecule type" value="Genomic_DNA"/>
</dbReference>
<organism evidence="1 2">
    <name type="scientific">Streptomyces cellulosae</name>
    <dbReference type="NCBI Taxonomy" id="1968"/>
    <lineage>
        <taxon>Bacteria</taxon>
        <taxon>Bacillati</taxon>
        <taxon>Actinomycetota</taxon>
        <taxon>Actinomycetes</taxon>
        <taxon>Kitasatosporales</taxon>
        <taxon>Streptomycetaceae</taxon>
        <taxon>Streptomyces</taxon>
    </lineage>
</organism>
<dbReference type="Proteomes" id="UP001600650">
    <property type="component" value="Unassembled WGS sequence"/>
</dbReference>
<comment type="caution">
    <text evidence="1">The sequence shown here is derived from an EMBL/GenBank/DDBJ whole genome shotgun (WGS) entry which is preliminary data.</text>
</comment>
<keyword evidence="2" id="KW-1185">Reference proteome</keyword>
<evidence type="ECO:0000313" key="2">
    <source>
        <dbReference type="Proteomes" id="UP001600650"/>
    </source>
</evidence>
<dbReference type="SUPFAM" id="SSF47781">
    <property type="entry name" value="RuvA domain 2-like"/>
    <property type="match status" value="1"/>
</dbReference>
<dbReference type="InterPro" id="IPR010994">
    <property type="entry name" value="RuvA_2-like"/>
</dbReference>
<reference evidence="1 2" key="1">
    <citation type="submission" date="2024-09" db="EMBL/GenBank/DDBJ databases">
        <title>The Natural Products Discovery Center: Release of the First 8490 Sequenced Strains for Exploring Actinobacteria Biosynthetic Diversity.</title>
        <authorList>
            <person name="Kalkreuter E."/>
            <person name="Kautsar S.A."/>
            <person name="Yang D."/>
            <person name="Bader C.D."/>
            <person name="Teijaro C.N."/>
            <person name="Fluegel L."/>
            <person name="Davis C.M."/>
            <person name="Simpson J.R."/>
            <person name="Lauterbach L."/>
            <person name="Steele A.D."/>
            <person name="Gui C."/>
            <person name="Meng S."/>
            <person name="Li G."/>
            <person name="Viehrig K."/>
            <person name="Ye F."/>
            <person name="Su P."/>
            <person name="Kiefer A.F."/>
            <person name="Nichols A."/>
            <person name="Cepeda A.J."/>
            <person name="Yan W."/>
            <person name="Fan B."/>
            <person name="Jiang Y."/>
            <person name="Adhikari A."/>
            <person name="Zheng C.-J."/>
            <person name="Schuster L."/>
            <person name="Cowan T.M."/>
            <person name="Smanski M.J."/>
            <person name="Chevrette M.G."/>
            <person name="De Carvalho L.P.S."/>
            <person name="Shen B."/>
        </authorList>
    </citation>
    <scope>NUCLEOTIDE SEQUENCE [LARGE SCALE GENOMIC DNA]</scope>
    <source>
        <strain evidence="1 2">NPDC057399</strain>
    </source>
</reference>
<protein>
    <recommendedName>
        <fullName evidence="3">Helix-hairpin-helix DNA-binding motif class 1 domain-containing protein</fullName>
    </recommendedName>
</protein>
<dbReference type="RefSeq" id="WP_381727270.1">
    <property type="nucleotide sequence ID" value="NZ_JBHVBU010000058.1"/>
</dbReference>
<accession>A0ABW6JKA2</accession>
<dbReference type="Gene3D" id="1.10.150.20">
    <property type="entry name" value="5' to 3' exonuclease, C-terminal subdomain"/>
    <property type="match status" value="1"/>
</dbReference>
<gene>
    <name evidence="1" type="ORF">ACFU0X_20610</name>
</gene>
<name>A0ABW6JKA2_STRCE</name>
<evidence type="ECO:0008006" key="3">
    <source>
        <dbReference type="Google" id="ProtNLM"/>
    </source>
</evidence>
<proteinExistence type="predicted"/>
<sequence>MSTLRTLGSGVSAVCCDTASCQEIITVPAGSSALAARKHTGKLGWSTPGTTASTRGNPHAADYCPACTRERTERAKLCLLCPGGELFDLLGHTRVGHQAARALYQWDRTLTAERVACMSLAELRAVPHVGEVVATSIAAAVERNYGTHLPQKPSDSVRSVLHALQQSQRTIRRLVEEMPTDLPEPVSDDLRQLAGRVAKELHEAAFAVGRTAAHP</sequence>
<evidence type="ECO:0000313" key="1">
    <source>
        <dbReference type="EMBL" id="MFE7965404.1"/>
    </source>
</evidence>